<dbReference type="InterPro" id="IPR036397">
    <property type="entry name" value="RNaseH_sf"/>
</dbReference>
<evidence type="ECO:0000313" key="3">
    <source>
        <dbReference type="Proteomes" id="UP000249754"/>
    </source>
</evidence>
<feature type="compositionally biased region" description="Acidic residues" evidence="1">
    <location>
        <begin position="693"/>
        <end position="705"/>
    </location>
</feature>
<proteinExistence type="predicted"/>
<comment type="caution">
    <text evidence="2">The sequence shown here is derived from an EMBL/GenBank/DDBJ whole genome shotgun (WGS) entry which is preliminary data.</text>
</comment>
<evidence type="ECO:0000313" key="2">
    <source>
        <dbReference type="EMBL" id="RAJ35397.1"/>
    </source>
</evidence>
<gene>
    <name evidence="2" type="ORF">LY11_00640</name>
</gene>
<organism evidence="2 3">
    <name type="scientific">Pedobacter cryoconitis</name>
    <dbReference type="NCBI Taxonomy" id="188932"/>
    <lineage>
        <taxon>Bacteria</taxon>
        <taxon>Pseudomonadati</taxon>
        <taxon>Bacteroidota</taxon>
        <taxon>Sphingobacteriia</taxon>
        <taxon>Sphingobacteriales</taxon>
        <taxon>Sphingobacteriaceae</taxon>
        <taxon>Pedobacter</taxon>
    </lineage>
</organism>
<dbReference type="EMBL" id="QLLR01000002">
    <property type="protein sequence ID" value="RAJ35397.1"/>
    <property type="molecule type" value="Genomic_DNA"/>
</dbReference>
<dbReference type="Proteomes" id="UP000249754">
    <property type="component" value="Unassembled WGS sequence"/>
</dbReference>
<reference evidence="2 3" key="1">
    <citation type="submission" date="2018-06" db="EMBL/GenBank/DDBJ databases">
        <title>Genomic Encyclopedia of Archaeal and Bacterial Type Strains, Phase II (KMG-II): from individual species to whole genera.</title>
        <authorList>
            <person name="Goeker M."/>
        </authorList>
    </citation>
    <scope>NUCLEOTIDE SEQUENCE [LARGE SCALE GENOMIC DNA]</scope>
    <source>
        <strain evidence="2 3">DSM 14825</strain>
    </source>
</reference>
<dbReference type="AlphaFoldDB" id="A0A327TBW6"/>
<dbReference type="SUPFAM" id="SSF53098">
    <property type="entry name" value="Ribonuclease H-like"/>
    <property type="match status" value="1"/>
</dbReference>
<dbReference type="InterPro" id="IPR012337">
    <property type="entry name" value="RNaseH-like_sf"/>
</dbReference>
<protein>
    <recommendedName>
        <fullName evidence="4">Integrase catalytic domain-containing protein</fullName>
    </recommendedName>
</protein>
<evidence type="ECO:0008006" key="4">
    <source>
        <dbReference type="Google" id="ProtNLM"/>
    </source>
</evidence>
<feature type="region of interest" description="Disordered" evidence="1">
    <location>
        <begin position="685"/>
        <end position="705"/>
    </location>
</feature>
<name>A0A327TBW6_9SPHI</name>
<sequence length="705" mass="80776">MSEKQKTTRMEYISNNKIALTYGEYVDLFGLDSYKNDKRRNNIIVHGLGGNGRKVYIEYEALKENRKQVIRAKYGDPYEYLAKKPVLNLINWDYEAQKFYEHYVLPNGLKLPACDEDINGKRQINYVDRYTRAASWLNMLSDFTNDKKALKRELKISLAVFWDIVTELIRTQEIGIPANAKRLKEKLKQYQELTEPAQQYELLIEKFRFGNGNAKKIKGAAAEAVLLKLLSDPRKHDYTVVAAAYNKFAESNGQHQVTPGAIGYFKNRNEHILAASREGRKNAYSKYSKHIQRDRASAPLLFVNADDNCLDLFFETETWTELGGTKKSKYYRPMLYVITDTYNDYILGYAVGDRVTHELIYEAFRNAMNHIQTLTGNYYLPHQLQTDRWGLDVKLKNKLAEFYSKVAIFTPQAHGVPQGKYIERSFGVEWHQVLKAMPSNNYAGKNITAKERLSAEYVVQASKDYPKIEEMPAIVETFIKVMRMKPNPKTGISRQQEWLKAFNASEKSKVKIIDTAVKLQLMGKKRAGEPLMLTASGLRPVLEGKKISLDIPDQVIYENHGKKVEVIYDPQNLSEVLITDGKGLRFVARPYQKVPAAIADYQTGDRERIGGLFEAKKQIGALLTQTLEQRVKILDEIHIDPQSLLQAGILIKDLKQGAETLYLEGQYQAESIRPKGQKAVKQATKQQIAAQEPEAEEELNPYDFY</sequence>
<dbReference type="Gene3D" id="3.30.420.10">
    <property type="entry name" value="Ribonuclease H-like superfamily/Ribonuclease H"/>
    <property type="match status" value="1"/>
</dbReference>
<evidence type="ECO:0000256" key="1">
    <source>
        <dbReference type="SAM" id="MobiDB-lite"/>
    </source>
</evidence>
<accession>A0A327TBW6</accession>
<dbReference type="GO" id="GO:0003676">
    <property type="term" value="F:nucleic acid binding"/>
    <property type="evidence" value="ECO:0007669"/>
    <property type="project" value="InterPro"/>
</dbReference>